<organism evidence="11">
    <name type="scientific">Methylobacterium bullatum</name>
    <dbReference type="NCBI Taxonomy" id="570505"/>
    <lineage>
        <taxon>Bacteria</taxon>
        <taxon>Pseudomonadati</taxon>
        <taxon>Pseudomonadota</taxon>
        <taxon>Alphaproteobacteria</taxon>
        <taxon>Hyphomicrobiales</taxon>
        <taxon>Methylobacteriaceae</taxon>
        <taxon>Methylobacterium</taxon>
    </lineage>
</organism>
<dbReference type="FunFam" id="3.90.110.10:FF:000004">
    <property type="entry name" value="Malate dehydrogenase"/>
    <property type="match status" value="1"/>
</dbReference>
<comment type="function">
    <text evidence="1 5">Catalyzes the reversible oxidation of malate to oxaloacetate.</text>
</comment>
<dbReference type="GO" id="GO:0030060">
    <property type="term" value="F:L-malate dehydrogenase (NAD+) activity"/>
    <property type="evidence" value="ECO:0007669"/>
    <property type="project" value="UniProtKB-UniRule"/>
</dbReference>
<evidence type="ECO:0000259" key="10">
    <source>
        <dbReference type="Pfam" id="PF02866"/>
    </source>
</evidence>
<dbReference type="PIRSF" id="PIRSF000102">
    <property type="entry name" value="Lac_mal_DH"/>
    <property type="match status" value="1"/>
</dbReference>
<dbReference type="InterPro" id="IPR001236">
    <property type="entry name" value="Lactate/malate_DH_N"/>
</dbReference>
<feature type="binding site" evidence="5 7">
    <location>
        <position position="83"/>
    </location>
    <ligand>
        <name>substrate</name>
    </ligand>
</feature>
<evidence type="ECO:0000256" key="7">
    <source>
        <dbReference type="PIRSR" id="PIRSR000102-2"/>
    </source>
</evidence>
<evidence type="ECO:0000256" key="8">
    <source>
        <dbReference type="PIRSR" id="PIRSR000102-3"/>
    </source>
</evidence>
<evidence type="ECO:0000313" key="11">
    <source>
        <dbReference type="EMBL" id="CAA2101414.1"/>
    </source>
</evidence>
<protein>
    <recommendedName>
        <fullName evidence="5">Malate dehydrogenase</fullName>
        <ecNumber evidence="5">1.1.1.37</ecNumber>
    </recommendedName>
</protein>
<feature type="domain" description="Lactate/malate dehydrogenase C-terminal" evidence="10">
    <location>
        <begin position="148"/>
        <end position="310"/>
    </location>
</feature>
<feature type="binding site" evidence="5 7">
    <location>
        <position position="121"/>
    </location>
    <ligand>
        <name>substrate</name>
    </ligand>
</feature>
<dbReference type="InterPro" id="IPR011275">
    <property type="entry name" value="Malate_DH_type3"/>
</dbReference>
<name>A0A679IYJ5_9HYPH</name>
<accession>A0A679IYJ5</accession>
<proteinExistence type="inferred from homology"/>
<dbReference type="InterPro" id="IPR001557">
    <property type="entry name" value="L-lactate/malate_DH"/>
</dbReference>
<feature type="binding site" evidence="5 7">
    <location>
        <position position="89"/>
    </location>
    <ligand>
        <name>substrate</name>
    </ligand>
</feature>
<gene>
    <name evidence="5 11" type="primary">mdh</name>
    <name evidence="11" type="ORF">MBUL_01164</name>
</gene>
<dbReference type="SUPFAM" id="SSF51735">
    <property type="entry name" value="NAD(P)-binding Rossmann-fold domains"/>
    <property type="match status" value="1"/>
</dbReference>
<dbReference type="GO" id="GO:0004459">
    <property type="term" value="F:L-lactate dehydrogenase (NAD+) activity"/>
    <property type="evidence" value="ECO:0007669"/>
    <property type="project" value="TreeGrafter"/>
</dbReference>
<reference evidence="11" key="1">
    <citation type="submission" date="2019-12" db="EMBL/GenBank/DDBJ databases">
        <authorList>
            <person name="Cremers G."/>
        </authorList>
    </citation>
    <scope>NUCLEOTIDE SEQUENCE</scope>
    <source>
        <strain evidence="11">Mbul1</strain>
    </source>
</reference>
<evidence type="ECO:0000256" key="6">
    <source>
        <dbReference type="PIRSR" id="PIRSR000102-1"/>
    </source>
</evidence>
<evidence type="ECO:0000256" key="1">
    <source>
        <dbReference type="ARBA" id="ARBA00003966"/>
    </source>
</evidence>
<dbReference type="PRINTS" id="PR00086">
    <property type="entry name" value="LLDHDRGNASE"/>
</dbReference>
<feature type="binding site" evidence="5 7">
    <location>
        <position position="152"/>
    </location>
    <ligand>
        <name>substrate</name>
    </ligand>
</feature>
<feature type="binding site" evidence="5 8">
    <location>
        <position position="34"/>
    </location>
    <ligand>
        <name>NAD(+)</name>
        <dbReference type="ChEBI" id="CHEBI:57540"/>
    </ligand>
</feature>
<dbReference type="Gene3D" id="3.90.110.10">
    <property type="entry name" value="Lactate dehydrogenase/glycoside hydrolase, family 4, C-terminal"/>
    <property type="match status" value="1"/>
</dbReference>
<dbReference type="SUPFAM" id="SSF56327">
    <property type="entry name" value="LDH C-terminal domain-like"/>
    <property type="match status" value="1"/>
</dbReference>
<comment type="catalytic activity">
    <reaction evidence="5">
        <text>(S)-malate + NAD(+) = oxaloacetate + NADH + H(+)</text>
        <dbReference type="Rhea" id="RHEA:21432"/>
        <dbReference type="ChEBI" id="CHEBI:15378"/>
        <dbReference type="ChEBI" id="CHEBI:15589"/>
        <dbReference type="ChEBI" id="CHEBI:16452"/>
        <dbReference type="ChEBI" id="CHEBI:57540"/>
        <dbReference type="ChEBI" id="CHEBI:57945"/>
        <dbReference type="EC" id="1.1.1.37"/>
    </reaction>
</comment>
<feature type="active site" description="Proton acceptor" evidence="5 6">
    <location>
        <position position="176"/>
    </location>
</feature>
<dbReference type="InterPro" id="IPR036291">
    <property type="entry name" value="NAD(P)-bd_dom_sf"/>
</dbReference>
<dbReference type="PANTHER" id="PTHR43128">
    <property type="entry name" value="L-2-HYDROXYCARBOXYLATE DEHYDROGENASE (NAD(P)(+))"/>
    <property type="match status" value="1"/>
</dbReference>
<dbReference type="NCBIfam" id="TIGR01763">
    <property type="entry name" value="MalateDH_bact"/>
    <property type="match status" value="1"/>
</dbReference>
<dbReference type="Gene3D" id="3.40.50.720">
    <property type="entry name" value="NAD(P)-binding Rossmann-like Domain"/>
    <property type="match status" value="1"/>
</dbReference>
<evidence type="ECO:0000256" key="5">
    <source>
        <dbReference type="HAMAP-Rule" id="MF_00487"/>
    </source>
</evidence>
<dbReference type="Pfam" id="PF00056">
    <property type="entry name" value="Ldh_1_N"/>
    <property type="match status" value="1"/>
</dbReference>
<keyword evidence="2 5" id="KW-0816">Tricarboxylic acid cycle</keyword>
<dbReference type="EMBL" id="LR743504">
    <property type="protein sequence ID" value="CAA2101414.1"/>
    <property type="molecule type" value="Genomic_DNA"/>
</dbReference>
<feature type="domain" description="Lactate/malate dehydrogenase N-terminal" evidence="9">
    <location>
        <begin position="5"/>
        <end position="143"/>
    </location>
</feature>
<dbReference type="HAMAP" id="MF_00487">
    <property type="entry name" value="Malate_dehydrog_3"/>
    <property type="match status" value="1"/>
</dbReference>
<dbReference type="Pfam" id="PF02866">
    <property type="entry name" value="Ldh_1_C"/>
    <property type="match status" value="1"/>
</dbReference>
<dbReference type="NCBIfam" id="NF004863">
    <property type="entry name" value="PRK06223.1"/>
    <property type="match status" value="1"/>
</dbReference>
<evidence type="ECO:0000256" key="4">
    <source>
        <dbReference type="ARBA" id="ARBA00023027"/>
    </source>
</evidence>
<sequence>MARSKIALIGAGQIGGTLAHLAGLKELGDVVLFDIVDGVPQGKSLDIAESAPVDGFDATYTGASDYSAIAGADVVIVTAGVPRKPGMSRDDLIGINLKVMEAVGTGIKEHAPDAFVICITNPLDAMVWALQKFSGLPTNKVVGMAGVLDSARFRHFLADEFKVSVEDVTAFVLGGHGDDMVPLVRYSTVAGVPLPDLVKLGWTTQEKLDAMVERTRKGGGEIVNLLKTGSAFYAPAASAIAMAESYLRDKRRVLPCAAYLSGEYGIDGMYVGVPIVIGAGGVERVLEVEFNADEKAMFDKSVGAVKTLLEACKTVNPALA</sequence>
<dbReference type="GO" id="GO:0006089">
    <property type="term" value="P:lactate metabolic process"/>
    <property type="evidence" value="ECO:0007669"/>
    <property type="project" value="TreeGrafter"/>
</dbReference>
<dbReference type="FunFam" id="3.40.50.720:FF:000018">
    <property type="entry name" value="Malate dehydrogenase"/>
    <property type="match status" value="1"/>
</dbReference>
<dbReference type="InterPro" id="IPR015955">
    <property type="entry name" value="Lactate_DH/Glyco_Ohase_4_C"/>
</dbReference>
<feature type="binding site" evidence="5 8">
    <location>
        <position position="96"/>
    </location>
    <ligand>
        <name>NAD(+)</name>
        <dbReference type="ChEBI" id="CHEBI:57540"/>
    </ligand>
</feature>
<dbReference type="InterPro" id="IPR022383">
    <property type="entry name" value="Lactate/malate_DH_C"/>
</dbReference>
<feature type="binding site" evidence="5 8">
    <location>
        <begin position="119"/>
        <end position="121"/>
    </location>
    <ligand>
        <name>NAD(+)</name>
        <dbReference type="ChEBI" id="CHEBI:57540"/>
    </ligand>
</feature>
<dbReference type="EC" id="1.1.1.37" evidence="5"/>
<keyword evidence="3 5" id="KW-0560">Oxidoreductase</keyword>
<feature type="binding site" evidence="5 8">
    <location>
        <begin position="10"/>
        <end position="15"/>
    </location>
    <ligand>
        <name>NAD(+)</name>
        <dbReference type="ChEBI" id="CHEBI:57540"/>
    </ligand>
</feature>
<dbReference type="CDD" id="cd01339">
    <property type="entry name" value="LDH-like_MDH"/>
    <property type="match status" value="1"/>
</dbReference>
<keyword evidence="4 5" id="KW-0520">NAD</keyword>
<dbReference type="GO" id="GO:0006099">
    <property type="term" value="P:tricarboxylic acid cycle"/>
    <property type="evidence" value="ECO:0007669"/>
    <property type="project" value="UniProtKB-UniRule"/>
</dbReference>
<evidence type="ECO:0000256" key="3">
    <source>
        <dbReference type="ARBA" id="ARBA00023002"/>
    </source>
</evidence>
<evidence type="ECO:0000259" key="9">
    <source>
        <dbReference type="Pfam" id="PF00056"/>
    </source>
</evidence>
<evidence type="ECO:0000256" key="2">
    <source>
        <dbReference type="ARBA" id="ARBA00022532"/>
    </source>
</evidence>
<dbReference type="PANTHER" id="PTHR43128:SF16">
    <property type="entry name" value="L-LACTATE DEHYDROGENASE"/>
    <property type="match status" value="1"/>
</dbReference>
<comment type="similarity">
    <text evidence="5">Belongs to the LDH/MDH superfamily. MDH type 3 family.</text>
</comment>
<dbReference type="AlphaFoldDB" id="A0A679IYJ5"/>